<dbReference type="PROSITE" id="PS50118">
    <property type="entry name" value="HMG_BOX_2"/>
    <property type="match status" value="1"/>
</dbReference>
<evidence type="ECO:0000256" key="4">
    <source>
        <dbReference type="PROSITE-ProRule" id="PRU00267"/>
    </source>
</evidence>
<dbReference type="Gene3D" id="1.10.30.10">
    <property type="entry name" value="High mobility group box domain"/>
    <property type="match status" value="3"/>
</dbReference>
<feature type="compositionally biased region" description="Acidic residues" evidence="5">
    <location>
        <begin position="442"/>
        <end position="453"/>
    </location>
</feature>
<sequence>METREAGWTQVDLRRLLGRIKTSIPASKKDWGYSRTQKFLDWKKITFSQYSPEECQAKWKQMFQKMRKQRTLTDLLEEAEGAISDPFRPKKQQIHPELPKRPPLAHTLYLKEHLELYKKQHPDLEHKQLIARLSACYKKLPARVKVKYVKKYNLSRDQYDKEMIRLRRQYGKPFQPMSNTGHYSALKRKLEEQDDLDAETSPTSSGPSRKRGIVELPNQPPVNGFQLLVAEQRVASGPMAPRDHLRASSLRWRSLRQAERDGYNTRANGLKQRYGATLNAFLSNLTKEQKEILKEDLEMLFRTAKKYSKIKPLLFDGEPKKPSCAGASVFCSQKMRCLIGDFRDHREKFSWINSKWKTLSTEQKAPFCKEAETRFHRYTLDLQDWFRNLSPETKAEYLNQKPRNMEYVTLDLEKPVKKERHMASDSEDEEYLDCPTDIPPEANEEEDQEDEEALWTHEKFAKSACLPVEFSNGSGSDSD</sequence>
<accession>A0A8C5BY02</accession>
<dbReference type="GeneID" id="115531143"/>
<dbReference type="OMA" id="FHQDSWS"/>
<dbReference type="GO" id="GO:0003677">
    <property type="term" value="F:DNA binding"/>
    <property type="evidence" value="ECO:0007669"/>
    <property type="project" value="UniProtKB-UniRule"/>
</dbReference>
<dbReference type="SMART" id="SM00398">
    <property type="entry name" value="HMG"/>
    <property type="match status" value="2"/>
</dbReference>
<dbReference type="PANTHER" id="PTHR46318:SF2">
    <property type="entry name" value="NUCLEOLAR TRANSCRIPTION FACTOR 1"/>
    <property type="match status" value="1"/>
</dbReference>
<dbReference type="Ensembl" id="ENSGMOT00000050934.1">
    <property type="protein sequence ID" value="ENSGMOP00000052774.1"/>
    <property type="gene ID" value="ENSGMOG00000023456.1"/>
</dbReference>
<dbReference type="AlphaFoldDB" id="A0A8C5BY02"/>
<evidence type="ECO:0000259" key="6">
    <source>
        <dbReference type="PROSITE" id="PS50118"/>
    </source>
</evidence>
<dbReference type="CDD" id="cd22001">
    <property type="entry name" value="HMG-box_UBF1_rpt4"/>
    <property type="match status" value="1"/>
</dbReference>
<feature type="DNA-binding region" description="HMG box" evidence="4">
    <location>
        <begin position="99"/>
        <end position="167"/>
    </location>
</feature>
<dbReference type="GeneTree" id="ENSGT00940000169450"/>
<keyword evidence="8" id="KW-1185">Reference proteome</keyword>
<evidence type="ECO:0000256" key="1">
    <source>
        <dbReference type="ARBA" id="ARBA00004123"/>
    </source>
</evidence>
<feature type="region of interest" description="Disordered" evidence="5">
    <location>
        <begin position="193"/>
        <end position="217"/>
    </location>
</feature>
<reference evidence="7" key="2">
    <citation type="submission" date="2025-09" db="UniProtKB">
        <authorList>
            <consortium name="Ensembl"/>
        </authorList>
    </citation>
    <scope>IDENTIFICATION</scope>
</reference>
<organism evidence="7 8">
    <name type="scientific">Gadus morhua</name>
    <name type="common">Atlantic cod</name>
    <dbReference type="NCBI Taxonomy" id="8049"/>
    <lineage>
        <taxon>Eukaryota</taxon>
        <taxon>Metazoa</taxon>
        <taxon>Chordata</taxon>
        <taxon>Craniata</taxon>
        <taxon>Vertebrata</taxon>
        <taxon>Euteleostomi</taxon>
        <taxon>Actinopterygii</taxon>
        <taxon>Neopterygii</taxon>
        <taxon>Teleostei</taxon>
        <taxon>Neoteleostei</taxon>
        <taxon>Acanthomorphata</taxon>
        <taxon>Zeiogadaria</taxon>
        <taxon>Gadariae</taxon>
        <taxon>Gadiformes</taxon>
        <taxon>Gadoidei</taxon>
        <taxon>Gadidae</taxon>
        <taxon>Gadus</taxon>
    </lineage>
</organism>
<dbReference type="GO" id="GO:0005634">
    <property type="term" value="C:nucleus"/>
    <property type="evidence" value="ECO:0007669"/>
    <property type="project" value="UniProtKB-SubCell"/>
</dbReference>
<dbReference type="InterPro" id="IPR036910">
    <property type="entry name" value="HMG_box_dom_sf"/>
</dbReference>
<proteinExistence type="predicted"/>
<dbReference type="Pfam" id="PF00505">
    <property type="entry name" value="HMG_box"/>
    <property type="match status" value="1"/>
</dbReference>
<keyword evidence="2 4" id="KW-0238">DNA-binding</keyword>
<dbReference type="SUPFAM" id="SSF47095">
    <property type="entry name" value="HMG-box"/>
    <property type="match status" value="3"/>
</dbReference>
<evidence type="ECO:0000256" key="3">
    <source>
        <dbReference type="ARBA" id="ARBA00023242"/>
    </source>
</evidence>
<protein>
    <submittedName>
        <fullName evidence="7">Nucleolar transcription factor 1-like</fullName>
    </submittedName>
</protein>
<gene>
    <name evidence="7" type="primary">LOC115531143</name>
</gene>
<reference evidence="7" key="1">
    <citation type="submission" date="2025-08" db="UniProtKB">
        <authorList>
            <consortium name="Ensembl"/>
        </authorList>
    </citation>
    <scope>IDENTIFICATION</scope>
</reference>
<dbReference type="PANTHER" id="PTHR46318">
    <property type="entry name" value="UPSTREAM BINDING TRANSCRIPTION FACTOR"/>
    <property type="match status" value="1"/>
</dbReference>
<dbReference type="InterPro" id="IPR051762">
    <property type="entry name" value="UBF1"/>
</dbReference>
<comment type="subcellular location">
    <subcellularLocation>
        <location evidence="1">Nucleus</location>
    </subcellularLocation>
</comment>
<name>A0A8C5BY02_GADMO</name>
<evidence type="ECO:0000256" key="2">
    <source>
        <dbReference type="ARBA" id="ARBA00023125"/>
    </source>
</evidence>
<dbReference type="RefSeq" id="XP_030196083.1">
    <property type="nucleotide sequence ID" value="XM_030340223.1"/>
</dbReference>
<feature type="domain" description="HMG box" evidence="6">
    <location>
        <begin position="99"/>
        <end position="167"/>
    </location>
</feature>
<evidence type="ECO:0000256" key="5">
    <source>
        <dbReference type="SAM" id="MobiDB-lite"/>
    </source>
</evidence>
<dbReference type="Proteomes" id="UP000694546">
    <property type="component" value="Chromosome 18"/>
</dbReference>
<evidence type="ECO:0000313" key="8">
    <source>
        <dbReference type="Proteomes" id="UP000694546"/>
    </source>
</evidence>
<keyword evidence="3 4" id="KW-0539">Nucleus</keyword>
<feature type="region of interest" description="Disordered" evidence="5">
    <location>
        <begin position="417"/>
        <end position="454"/>
    </location>
</feature>
<evidence type="ECO:0000313" key="7">
    <source>
        <dbReference type="Ensembl" id="ENSGMOP00000052774.1"/>
    </source>
</evidence>
<dbReference type="InterPro" id="IPR009071">
    <property type="entry name" value="HMG_box_dom"/>
</dbReference>